<dbReference type="Gene3D" id="3.40.50.300">
    <property type="entry name" value="P-loop containing nucleotide triphosphate hydrolases"/>
    <property type="match status" value="1"/>
</dbReference>
<gene>
    <name evidence="4" type="ORF">Pr1d_53770</name>
</gene>
<evidence type="ECO:0000256" key="1">
    <source>
        <dbReference type="SAM" id="MobiDB-lite"/>
    </source>
</evidence>
<evidence type="ECO:0000313" key="5">
    <source>
        <dbReference type="Proteomes" id="UP000323917"/>
    </source>
</evidence>
<dbReference type="GO" id="GO:0005829">
    <property type="term" value="C:cytosol"/>
    <property type="evidence" value="ECO:0007669"/>
    <property type="project" value="TreeGrafter"/>
</dbReference>
<accession>A0A5B9QJ41</accession>
<keyword evidence="5" id="KW-1185">Reference proteome</keyword>
<dbReference type="OrthoDB" id="218950at2"/>
<dbReference type="Pfam" id="PF00004">
    <property type="entry name" value="AAA"/>
    <property type="match status" value="1"/>
</dbReference>
<sequence>MSDTINVEAVRGKVDFAVITIRPDEYKAVLDRVPDRQVVTQGRWFYEYGSIETADKKPVNVAIARTPGQGQGSAQQVANNMVIDLEPKWFVLVGIAGAFPNDDFSLGDVVLASRIVDFAVQAAIDGGTSEYATGGGPVHRDVQNLLSWIPSQESTLGNWNTTSKLGAEKPTLEIPETDSDERIYGEDDHRDEILKSIRRHFGARRLPKFHDACLATSNTLVKDAALVAQFKQVARHIEYVEMEAGGVFLVCHDHQLPLLCVRGISDIVGFKRGAEWTGFACHTAAAFFVATVKSLPLDVWGPTLEPRQPLEPKKPDTDATVTHSTKPQGLAGLRAEMLRISDWLLRYELNDEERIHLSVEDNLSELDQHHNVSLLLGKPGTGKTCLLARIGNKFIAKGHALLAIKADLFPHNKSLDEWARDELGTDLTFHDLVQTVSAREPVVVLVDQLDALASTVDLTSSRLNDLLVFLARCSRLPNVHVISSCRNFDFSYDPRFRRMNPRTFSLDLPTWDEASEKLRGAGIDADQIQPKLKELLRTPQHLSMFLQLRAVSGARTFETYSEMLGEFWNAVVTTKEKMAFVNQLTKKLVDTESIWAPMAAMEGDEAIVTKLCSAGLLERENNQLRFSHQTIQEYAVARMFAEANASLSEFVLKHQETIFKRPTIWAVLTYLRDNAKEKYASEVDTILTHQPRPHVRFLLVAFFCRQPDPTEHEIAIIGHWLGDEELRLKILSGINNNPAWFEALKDSHLPSIMSDPTTEQWPLLSVLIDAWKFDWDAAFRLIKEYWSKHSEFDGMTLRAMEHCGIWTPEVVSLIERIATRIKQNHGRSYQVETIVGVMSVDAPEDAARLAARVISTPTNEQPESKSRHNSPLESREGWYDLEEIAKAAPAVFLNEITPWLVATAVEFHNGYEGSALAHYVGSCWWLDDREYPRESPILTAIQTCVDIVSKENPETFVSLFRRHWQSENAIVHRIFIDGLMNAVRTCTEDVFGYLMCDDRRFTVGQYGDTQGSQSVRLITQLFPHLKEGHSEQLTDKIRGWSKYKSEIEPCESQLEWDRESRLHLLDAIPPEFRSDSLAQFIEGEKTDLPNWDRELIRGHSGWVKTIPPMEQGEMETAGDDELVDAFSKPKPDRFERREVEGGFEEQGGGPAAADELSKLAETNPSRAAAIVRLLVSKGLTTHIDRTLRGFSASEDRELVFSLVKEISSACDEGEAFRSAASDVLRSHCDDDGLPEEIIVLLESWLAKPWDTTRSVVVDGGRKEWKPEQSFLWANLGAVIIDTDNSYYTLIALTQSLLSKNNPQGDRWIGALSFQLDNEVSYKTWRMFCDSLRFVRASYCSEEMGKALISKLYVKFPQLASETSGCRLLAMLARFLAPDFLNAIFERLTASEDEFDQQAAGELITLCALLGETSEWGAPLLDRHLFQGESPSPAFLVGVAHAASNLWDDLNKPKDCSSIVAKVISFGNEEATNAIQRLFWNEVALPADEQTSAILQKLTEKIETVSGGLAAEVLGQLTDILPHLRPEILAFAQRLVETRFDELRRQEFNAYEVGPYLVEIAMTLQRFDDTRSAGLDLLETLLSAGLDEANKALKDVDAVDEVSPESPRMPRRRRRKR</sequence>
<evidence type="ECO:0000313" key="4">
    <source>
        <dbReference type="EMBL" id="QEG38029.1"/>
    </source>
</evidence>
<dbReference type="SUPFAM" id="SSF53167">
    <property type="entry name" value="Purine and uridine phosphorylases"/>
    <property type="match status" value="1"/>
</dbReference>
<protein>
    <submittedName>
        <fullName evidence="4">5'-methylthioadenosine/S-adenosylhomocysteine nucleosidase</fullName>
    </submittedName>
</protein>
<dbReference type="KEGG" id="bgok:Pr1d_53770"/>
<dbReference type="GO" id="GO:0008930">
    <property type="term" value="F:methylthioadenosine nucleosidase activity"/>
    <property type="evidence" value="ECO:0007669"/>
    <property type="project" value="TreeGrafter"/>
</dbReference>
<dbReference type="PANTHER" id="PTHR46832:SF1">
    <property type="entry name" value="5'-METHYLTHIOADENOSINE_S-ADENOSYLHOMOCYSTEINE NUCLEOSIDASE"/>
    <property type="match status" value="1"/>
</dbReference>
<evidence type="ECO:0000259" key="3">
    <source>
        <dbReference type="Pfam" id="PF01048"/>
    </source>
</evidence>
<feature type="compositionally biased region" description="Basic and acidic residues" evidence="1">
    <location>
        <begin position="308"/>
        <end position="317"/>
    </location>
</feature>
<evidence type="ECO:0000259" key="2">
    <source>
        <dbReference type="Pfam" id="PF00004"/>
    </source>
</evidence>
<feature type="region of interest" description="Disordered" evidence="1">
    <location>
        <begin position="304"/>
        <end position="326"/>
    </location>
</feature>
<organism evidence="4 5">
    <name type="scientific">Bythopirellula goksoeyrii</name>
    <dbReference type="NCBI Taxonomy" id="1400387"/>
    <lineage>
        <taxon>Bacteria</taxon>
        <taxon>Pseudomonadati</taxon>
        <taxon>Planctomycetota</taxon>
        <taxon>Planctomycetia</taxon>
        <taxon>Pirellulales</taxon>
        <taxon>Lacipirellulaceae</taxon>
        <taxon>Bythopirellula</taxon>
    </lineage>
</organism>
<dbReference type="InterPro" id="IPR027417">
    <property type="entry name" value="P-loop_NTPase"/>
</dbReference>
<dbReference type="GO" id="GO:0019284">
    <property type="term" value="P:L-methionine salvage from S-adenosylmethionine"/>
    <property type="evidence" value="ECO:0007669"/>
    <property type="project" value="TreeGrafter"/>
</dbReference>
<dbReference type="GO" id="GO:0008782">
    <property type="term" value="F:adenosylhomocysteine nucleosidase activity"/>
    <property type="evidence" value="ECO:0007669"/>
    <property type="project" value="TreeGrafter"/>
</dbReference>
<dbReference type="PANTHER" id="PTHR46832">
    <property type="entry name" value="5'-METHYLTHIOADENOSINE/S-ADENOSYLHOMOCYSTEINE NUCLEOSIDASE"/>
    <property type="match status" value="1"/>
</dbReference>
<dbReference type="GO" id="GO:0009116">
    <property type="term" value="P:nucleoside metabolic process"/>
    <property type="evidence" value="ECO:0007669"/>
    <property type="project" value="InterPro"/>
</dbReference>
<dbReference type="InterPro" id="IPR035994">
    <property type="entry name" value="Nucleoside_phosphorylase_sf"/>
</dbReference>
<dbReference type="InterPro" id="IPR003959">
    <property type="entry name" value="ATPase_AAA_core"/>
</dbReference>
<dbReference type="GO" id="GO:0016887">
    <property type="term" value="F:ATP hydrolysis activity"/>
    <property type="evidence" value="ECO:0007669"/>
    <property type="project" value="InterPro"/>
</dbReference>
<dbReference type="Proteomes" id="UP000323917">
    <property type="component" value="Chromosome"/>
</dbReference>
<dbReference type="EMBL" id="CP042913">
    <property type="protein sequence ID" value="QEG38029.1"/>
    <property type="molecule type" value="Genomic_DNA"/>
</dbReference>
<dbReference type="InterPro" id="IPR000845">
    <property type="entry name" value="Nucleoside_phosphorylase_d"/>
</dbReference>
<feature type="compositionally biased region" description="Basic and acidic residues" evidence="1">
    <location>
        <begin position="1130"/>
        <end position="1140"/>
    </location>
</feature>
<feature type="region of interest" description="Disordered" evidence="1">
    <location>
        <begin position="1130"/>
        <end position="1153"/>
    </location>
</feature>
<proteinExistence type="predicted"/>
<dbReference type="CDD" id="cd00009">
    <property type="entry name" value="AAA"/>
    <property type="match status" value="1"/>
</dbReference>
<reference evidence="4 5" key="1">
    <citation type="submission" date="2019-08" db="EMBL/GenBank/DDBJ databases">
        <title>Deep-cultivation of Planctomycetes and their phenomic and genomic characterization uncovers novel biology.</title>
        <authorList>
            <person name="Wiegand S."/>
            <person name="Jogler M."/>
            <person name="Boedeker C."/>
            <person name="Pinto D."/>
            <person name="Vollmers J."/>
            <person name="Rivas-Marin E."/>
            <person name="Kohn T."/>
            <person name="Peeters S.H."/>
            <person name="Heuer A."/>
            <person name="Rast P."/>
            <person name="Oberbeckmann S."/>
            <person name="Bunk B."/>
            <person name="Jeske O."/>
            <person name="Meyerdierks A."/>
            <person name="Storesund J.E."/>
            <person name="Kallscheuer N."/>
            <person name="Luecker S."/>
            <person name="Lage O.M."/>
            <person name="Pohl T."/>
            <person name="Merkel B.J."/>
            <person name="Hornburger P."/>
            <person name="Mueller R.-W."/>
            <person name="Bruemmer F."/>
            <person name="Labrenz M."/>
            <person name="Spormann A.M."/>
            <person name="Op den Camp H."/>
            <person name="Overmann J."/>
            <person name="Amann R."/>
            <person name="Jetten M.S.M."/>
            <person name="Mascher T."/>
            <person name="Medema M.H."/>
            <person name="Devos D.P."/>
            <person name="Kaster A.-K."/>
            <person name="Ovreas L."/>
            <person name="Rohde M."/>
            <person name="Galperin M.Y."/>
            <person name="Jogler C."/>
        </authorList>
    </citation>
    <scope>NUCLEOTIDE SEQUENCE [LARGE SCALE GENOMIC DNA]</scope>
    <source>
        <strain evidence="4 5">Pr1d</strain>
    </source>
</reference>
<feature type="domain" description="Nucleoside phosphorylase" evidence="3">
    <location>
        <begin position="16"/>
        <end position="277"/>
    </location>
</feature>
<dbReference type="Pfam" id="PF01048">
    <property type="entry name" value="PNP_UDP_1"/>
    <property type="match status" value="1"/>
</dbReference>
<feature type="domain" description="ATPase AAA-type core" evidence="2">
    <location>
        <begin position="374"/>
        <end position="499"/>
    </location>
</feature>
<name>A0A5B9QJ41_9BACT</name>
<dbReference type="RefSeq" id="WP_148076185.1">
    <property type="nucleotide sequence ID" value="NZ_CP042913.1"/>
</dbReference>
<dbReference type="GO" id="GO:0005524">
    <property type="term" value="F:ATP binding"/>
    <property type="evidence" value="ECO:0007669"/>
    <property type="project" value="InterPro"/>
</dbReference>
<dbReference type="SUPFAM" id="SSF52540">
    <property type="entry name" value="P-loop containing nucleoside triphosphate hydrolases"/>
    <property type="match status" value="1"/>
</dbReference>
<dbReference type="Gene3D" id="3.40.50.1580">
    <property type="entry name" value="Nucleoside phosphorylase domain"/>
    <property type="match status" value="1"/>
</dbReference>
<feature type="region of interest" description="Disordered" evidence="1">
    <location>
        <begin position="1596"/>
        <end position="1616"/>
    </location>
</feature>